<accession>A0AAD7J491</accession>
<dbReference type="AlphaFoldDB" id="A0AAD7J491"/>
<gene>
    <name evidence="2" type="ORF">B0H16DRAFT_1458136</name>
</gene>
<organism evidence="2 3">
    <name type="scientific">Mycena metata</name>
    <dbReference type="NCBI Taxonomy" id="1033252"/>
    <lineage>
        <taxon>Eukaryota</taxon>
        <taxon>Fungi</taxon>
        <taxon>Dikarya</taxon>
        <taxon>Basidiomycota</taxon>
        <taxon>Agaricomycotina</taxon>
        <taxon>Agaricomycetes</taxon>
        <taxon>Agaricomycetidae</taxon>
        <taxon>Agaricales</taxon>
        <taxon>Marasmiineae</taxon>
        <taxon>Mycenaceae</taxon>
        <taxon>Mycena</taxon>
    </lineage>
</organism>
<keyword evidence="3" id="KW-1185">Reference proteome</keyword>
<dbReference type="EMBL" id="JARKIB010000046">
    <property type="protein sequence ID" value="KAJ7756686.1"/>
    <property type="molecule type" value="Genomic_DNA"/>
</dbReference>
<feature type="compositionally biased region" description="Basic and acidic residues" evidence="1">
    <location>
        <begin position="307"/>
        <end position="324"/>
    </location>
</feature>
<dbReference type="Proteomes" id="UP001215598">
    <property type="component" value="Unassembled WGS sequence"/>
</dbReference>
<reference evidence="2" key="1">
    <citation type="submission" date="2023-03" db="EMBL/GenBank/DDBJ databases">
        <title>Massive genome expansion in bonnet fungi (Mycena s.s.) driven by repeated elements and novel gene families across ecological guilds.</title>
        <authorList>
            <consortium name="Lawrence Berkeley National Laboratory"/>
            <person name="Harder C.B."/>
            <person name="Miyauchi S."/>
            <person name="Viragh M."/>
            <person name="Kuo A."/>
            <person name="Thoen E."/>
            <person name="Andreopoulos B."/>
            <person name="Lu D."/>
            <person name="Skrede I."/>
            <person name="Drula E."/>
            <person name="Henrissat B."/>
            <person name="Morin E."/>
            <person name="Kohler A."/>
            <person name="Barry K."/>
            <person name="LaButti K."/>
            <person name="Morin E."/>
            <person name="Salamov A."/>
            <person name="Lipzen A."/>
            <person name="Mereny Z."/>
            <person name="Hegedus B."/>
            <person name="Baldrian P."/>
            <person name="Stursova M."/>
            <person name="Weitz H."/>
            <person name="Taylor A."/>
            <person name="Grigoriev I.V."/>
            <person name="Nagy L.G."/>
            <person name="Martin F."/>
            <person name="Kauserud H."/>
        </authorList>
    </citation>
    <scope>NUCLEOTIDE SEQUENCE</scope>
    <source>
        <strain evidence="2">CBHHK182m</strain>
    </source>
</reference>
<comment type="caution">
    <text evidence="2">The sequence shown here is derived from an EMBL/GenBank/DDBJ whole genome shotgun (WGS) entry which is preliminary data.</text>
</comment>
<proteinExistence type="predicted"/>
<protein>
    <submittedName>
        <fullName evidence="2">Uncharacterized protein</fullName>
    </submittedName>
</protein>
<evidence type="ECO:0000256" key="1">
    <source>
        <dbReference type="SAM" id="MobiDB-lite"/>
    </source>
</evidence>
<evidence type="ECO:0000313" key="3">
    <source>
        <dbReference type="Proteomes" id="UP001215598"/>
    </source>
</evidence>
<sequence>MTRQSSWKNDDPQIPTLNYFSGIPAIFSNYYNTSTGNSARDLHLHTCRAPSTEAASECAARNKAEIEKGKEGERGGVITLLRRRAMAVKAPPDASTNAQDNDAPSTIAIAKLQTPARDCRRRPSPCSKLPYGDANVHHFTPSPSRPTRAQVRGIARHRSGPNLSHLRTPSVAVLTTTALNIGRAERKPDSPRPLPLPIQGLPHPPKLPVENVGAPRGPSRGVFSERRWLAWNFKGKGGEGGREDMHVSEIECDTAGRESISPRNAKGFGGAAGTHARKHARTPKAICVVCGAGPICEKRIMKIIAPAHDDGQVKREKASGRERGIPQTFGEGAQTRLESRVVRPAAQRPCPFSSRRVKTTEARWKAEEVIIPPAKIVTAQQRQRQIGKYGRNGIANRDARLLLRADKQHAPRGAAHIKIDRLPPRVCRAARKAEDEGVEVFTPPRFECIAISGSGATADGGSVEGRAAVRAEGGPVGGLVLEEERRQYGAQFKVN</sequence>
<name>A0AAD7J491_9AGAR</name>
<evidence type="ECO:0000313" key="2">
    <source>
        <dbReference type="EMBL" id="KAJ7756686.1"/>
    </source>
</evidence>
<feature type="region of interest" description="Disordered" evidence="1">
    <location>
        <begin position="307"/>
        <end position="327"/>
    </location>
</feature>